<evidence type="ECO:0000256" key="2">
    <source>
        <dbReference type="ARBA" id="ARBA00022448"/>
    </source>
</evidence>
<evidence type="ECO:0000256" key="6">
    <source>
        <dbReference type="ARBA" id="ARBA00022989"/>
    </source>
</evidence>
<dbReference type="eggNOG" id="KOG0055">
    <property type="taxonomic scope" value="Eukaryota"/>
</dbReference>
<keyword evidence="4" id="KW-0547">Nucleotide-binding</keyword>
<sequence length="1359" mass="149156">MGHPRASASQWKPLWTHLFAFSRYHHLLTIGTGIVAVFICATLRIALALVLGRIFQIISNYGTGSSSTPDTIVQMSRLSIIICCLGLAAFVANAVLLTSWVTFGESQAKVAREEIFGKLLAQDMSWYDKQADGIPVLLVRVETQIRELQTATSQVLGFICTEIVASIGSFALALAFSWKLTLVLVATVPLIVTALTLTSQRLQSAIAQQNIHLAHASKQVHACVTAVDLVKVFDGCSQEMRAYSKTMDASADQYLVQARCNALQISVIGAWVSLLFVGGFWFGLWLVTRGENASTIITTFYATLTALGGIFNVLPQYVVLAKGTFAGQNLRQVMQGPLSEGPQGKSAGVLSPKLCVGEVQVKQVSFAYPSQSHKMVLDRSSFYFPAGETRFILGSSGSGKSTLGSLLVNLYQPLLGEMLIDERPIETLDKEWLRKNVTLVQQGSQLFDNTFLWNVALDQSVTTDSVRAACDMSLLQSTISSLPCGVYTKIGPSGHGLSGGQIQRLALARARLRDSPVLILDEVTSGLDRGSTLLVMEATRAWRRDKTTIIITHDISLIKQDDYVYVMDRGRVVEEGIRGILSRDPHGRFAAFIARSDEKIDHQGEEAGTGRNLFDICSIFSRQSVYTMPQQADVSEGRRCLRRTTFGAAPFSTNAWKRDDIHTEIGHKVRSPIYHHKSQGSKPLIHTPEWERAQSDSTVPLWRPSIETVQAAGKVVQSARQNSTPSRRRKPFVFDCSMDEGVHSCKLEQKRTTGEPPGYDIKSIWAVILTVLPNLTCKNKLRLILGLVFCSIAASCTPVFSFCFAQLLATFWAAGDQVTTGREWAICLIMVAIISGVSTFLGRYLMEHVGQAWANALRLEAMRGVFRQPMSWFDDPNSSASDIGECLDRHAEEMRNLVSRFIPIVTMVVVMATISITWALSISWKLTMVALSSFPVVITASAGLSIVGTKWEAVCNKGATETASVMHETLASIYGIRTFTLERYFSGRHAQLLESTYELGLKRGLYLGPLFGLSQSIDFFVVALVGWYGMYLTAQELEMSPNSLQQVANLLLFCVGQAAAYMVMMPQVSASQAAAARVLFLTTLPERSLPSKVDLGRPTSLFPITMRNVDFVYPSQPSRQILRNVNMDIGNGKCVAIVGPSGCGKSTVMSLLMRLYEPYRPHSAGGFEPCQLTYGGVVSDQICGEQFYSQISYVPQTPYLFPATVADNIAYGLAEASPLRHRSNVRRAAQEAGINDLIMSLPLGYNTVIGDGGQGLSGGQSQRICIARALARRPRLMIMDEPTSALDSLSAEIIRQAITSTLASAEDRGMSIVVATHSREMMRIAQHIIVMEAGRVVDEGTFHELQLRSKVFRTLIHHP</sequence>
<evidence type="ECO:0000259" key="9">
    <source>
        <dbReference type="PROSITE" id="PS50893"/>
    </source>
</evidence>
<dbReference type="STRING" id="1173701.A0A066X337"/>
<dbReference type="Gene3D" id="3.40.50.300">
    <property type="entry name" value="P-loop containing nucleotide triphosphate hydrolases"/>
    <property type="match status" value="2"/>
</dbReference>
<feature type="transmembrane region" description="Helical" evidence="8">
    <location>
        <begin position="926"/>
        <end position="947"/>
    </location>
</feature>
<reference evidence="12" key="1">
    <citation type="journal article" date="2014" name="Genome Announc.">
        <title>Draft genome sequence of Colletotrichum sublineola, a destructive pathogen of cultivated sorghum.</title>
        <authorList>
            <person name="Baroncelli R."/>
            <person name="Sanz-Martin J.M."/>
            <person name="Rech G.E."/>
            <person name="Sukno S.A."/>
            <person name="Thon M.R."/>
        </authorList>
    </citation>
    <scope>NUCLEOTIDE SEQUENCE [LARGE SCALE GENOMIC DNA]</scope>
    <source>
        <strain evidence="12">TX430BB</strain>
    </source>
</reference>
<accession>A0A066X337</accession>
<dbReference type="CDD" id="cd18578">
    <property type="entry name" value="ABC_6TM_Pgp_ABCB1_D2_like"/>
    <property type="match status" value="1"/>
</dbReference>
<dbReference type="HOGENOM" id="CLU_000604_17_2_1"/>
<feature type="transmembrane region" description="Helical" evidence="8">
    <location>
        <begin position="293"/>
        <end position="314"/>
    </location>
</feature>
<dbReference type="GO" id="GO:0005743">
    <property type="term" value="C:mitochondrial inner membrane"/>
    <property type="evidence" value="ECO:0007669"/>
    <property type="project" value="TreeGrafter"/>
</dbReference>
<dbReference type="InterPro" id="IPR027417">
    <property type="entry name" value="P-loop_NTPase"/>
</dbReference>
<dbReference type="EMBL" id="JMSE01001513">
    <property type="protein sequence ID" value="KDN60430.1"/>
    <property type="molecule type" value="Genomic_DNA"/>
</dbReference>
<dbReference type="Pfam" id="PF00005">
    <property type="entry name" value="ABC_tran"/>
    <property type="match status" value="2"/>
</dbReference>
<dbReference type="CDD" id="cd18577">
    <property type="entry name" value="ABC_6TM_Pgp_ABCB1_D1_like"/>
    <property type="match status" value="1"/>
</dbReference>
<organism evidence="11 12">
    <name type="scientific">Colletotrichum sublineola</name>
    <name type="common">Sorghum anthracnose fungus</name>
    <dbReference type="NCBI Taxonomy" id="1173701"/>
    <lineage>
        <taxon>Eukaryota</taxon>
        <taxon>Fungi</taxon>
        <taxon>Dikarya</taxon>
        <taxon>Ascomycota</taxon>
        <taxon>Pezizomycotina</taxon>
        <taxon>Sordariomycetes</taxon>
        <taxon>Hypocreomycetidae</taxon>
        <taxon>Glomerellales</taxon>
        <taxon>Glomerellaceae</taxon>
        <taxon>Colletotrichum</taxon>
        <taxon>Colletotrichum graminicola species complex</taxon>
    </lineage>
</organism>
<evidence type="ECO:0000256" key="7">
    <source>
        <dbReference type="ARBA" id="ARBA00023136"/>
    </source>
</evidence>
<comment type="subcellular location">
    <subcellularLocation>
        <location evidence="1">Membrane</location>
        <topology evidence="1">Multi-pass membrane protein</topology>
    </subcellularLocation>
</comment>
<evidence type="ECO:0000313" key="11">
    <source>
        <dbReference type="EMBL" id="KDN60430.1"/>
    </source>
</evidence>
<feature type="domain" description="ABC transmembrane type-1" evidence="10">
    <location>
        <begin position="784"/>
        <end position="1070"/>
    </location>
</feature>
<dbReference type="SMART" id="SM00382">
    <property type="entry name" value="AAA"/>
    <property type="match status" value="2"/>
</dbReference>
<keyword evidence="5" id="KW-0067">ATP-binding</keyword>
<dbReference type="Gene3D" id="1.20.1560.10">
    <property type="entry name" value="ABC transporter type 1, transmembrane domain"/>
    <property type="match status" value="2"/>
</dbReference>
<evidence type="ECO:0000256" key="1">
    <source>
        <dbReference type="ARBA" id="ARBA00004141"/>
    </source>
</evidence>
<dbReference type="Pfam" id="PF00664">
    <property type="entry name" value="ABC_membrane"/>
    <property type="match status" value="2"/>
</dbReference>
<dbReference type="GO" id="GO:0005524">
    <property type="term" value="F:ATP binding"/>
    <property type="evidence" value="ECO:0007669"/>
    <property type="project" value="UniProtKB-KW"/>
</dbReference>
<feature type="transmembrane region" description="Helical" evidence="8">
    <location>
        <begin position="180"/>
        <end position="198"/>
    </location>
</feature>
<feature type="transmembrane region" description="Helical" evidence="8">
    <location>
        <begin position="824"/>
        <end position="845"/>
    </location>
</feature>
<evidence type="ECO:0000256" key="4">
    <source>
        <dbReference type="ARBA" id="ARBA00022741"/>
    </source>
</evidence>
<dbReference type="InterPro" id="IPR003439">
    <property type="entry name" value="ABC_transporter-like_ATP-bd"/>
</dbReference>
<dbReference type="FunFam" id="3.40.50.300:FF:000604">
    <property type="entry name" value="ABC transporter B family member 28"/>
    <property type="match status" value="1"/>
</dbReference>
<proteinExistence type="predicted"/>
<evidence type="ECO:0000313" key="12">
    <source>
        <dbReference type="Proteomes" id="UP000027238"/>
    </source>
</evidence>
<dbReference type="PANTHER" id="PTHR43394:SF15">
    <property type="entry name" value="ALPHA-FACTOR-TRANSPORTING ATPASE"/>
    <property type="match status" value="1"/>
</dbReference>
<evidence type="ECO:0000256" key="5">
    <source>
        <dbReference type="ARBA" id="ARBA00022840"/>
    </source>
</evidence>
<dbReference type="SUPFAM" id="SSF52540">
    <property type="entry name" value="P-loop containing nucleoside triphosphate hydrolases"/>
    <property type="match status" value="2"/>
</dbReference>
<feature type="transmembrane region" description="Helical" evidence="8">
    <location>
        <begin position="1005"/>
        <end position="1027"/>
    </location>
</feature>
<feature type="domain" description="ABC transmembrane type-1" evidence="10">
    <location>
        <begin position="35"/>
        <end position="323"/>
    </location>
</feature>
<dbReference type="PROSITE" id="PS50929">
    <property type="entry name" value="ABC_TM1F"/>
    <property type="match status" value="2"/>
</dbReference>
<dbReference type="OrthoDB" id="6500128at2759"/>
<feature type="transmembrane region" description="Helical" evidence="8">
    <location>
        <begin position="783"/>
        <end position="812"/>
    </location>
</feature>
<feature type="transmembrane region" description="Helical" evidence="8">
    <location>
        <begin position="27"/>
        <end position="58"/>
    </location>
</feature>
<dbReference type="GO" id="GO:0090374">
    <property type="term" value="P:oligopeptide export from mitochondrion"/>
    <property type="evidence" value="ECO:0007669"/>
    <property type="project" value="TreeGrafter"/>
</dbReference>
<dbReference type="InterPro" id="IPR011527">
    <property type="entry name" value="ABC1_TM_dom"/>
</dbReference>
<gene>
    <name evidence="11" type="ORF">CSUB01_00536</name>
</gene>
<dbReference type="GO" id="GO:0016887">
    <property type="term" value="F:ATP hydrolysis activity"/>
    <property type="evidence" value="ECO:0007669"/>
    <property type="project" value="InterPro"/>
</dbReference>
<dbReference type="PANTHER" id="PTHR43394">
    <property type="entry name" value="ATP-DEPENDENT PERMEASE MDL1, MITOCHONDRIAL"/>
    <property type="match status" value="1"/>
</dbReference>
<feature type="transmembrane region" description="Helical" evidence="8">
    <location>
        <begin position="265"/>
        <end position="287"/>
    </location>
</feature>
<dbReference type="SUPFAM" id="SSF90123">
    <property type="entry name" value="ABC transporter transmembrane region"/>
    <property type="match status" value="2"/>
</dbReference>
<evidence type="ECO:0000259" key="10">
    <source>
        <dbReference type="PROSITE" id="PS50929"/>
    </source>
</evidence>
<evidence type="ECO:0000256" key="3">
    <source>
        <dbReference type="ARBA" id="ARBA00022692"/>
    </source>
</evidence>
<feature type="transmembrane region" description="Helical" evidence="8">
    <location>
        <begin position="78"/>
        <end position="103"/>
    </location>
</feature>
<dbReference type="InterPro" id="IPR003593">
    <property type="entry name" value="AAA+_ATPase"/>
</dbReference>
<feature type="transmembrane region" description="Helical" evidence="8">
    <location>
        <begin position="897"/>
        <end position="920"/>
    </location>
</feature>
<evidence type="ECO:0000256" key="8">
    <source>
        <dbReference type="SAM" id="Phobius"/>
    </source>
</evidence>
<dbReference type="GO" id="GO:0015421">
    <property type="term" value="F:ABC-type oligopeptide transporter activity"/>
    <property type="evidence" value="ECO:0007669"/>
    <property type="project" value="TreeGrafter"/>
</dbReference>
<keyword evidence="3 8" id="KW-0812">Transmembrane</keyword>
<name>A0A066X337_COLSU</name>
<feature type="domain" description="ABC transporter" evidence="9">
    <location>
        <begin position="359"/>
        <end position="594"/>
    </location>
</feature>
<dbReference type="PROSITE" id="PS50893">
    <property type="entry name" value="ABC_TRANSPORTER_2"/>
    <property type="match status" value="2"/>
</dbReference>
<dbReference type="OMA" id="TFWACLT"/>
<keyword evidence="6 8" id="KW-1133">Transmembrane helix</keyword>
<feature type="transmembrane region" description="Helical" evidence="8">
    <location>
        <begin position="155"/>
        <end position="174"/>
    </location>
</feature>
<comment type="caution">
    <text evidence="11">The sequence shown here is derived from an EMBL/GenBank/DDBJ whole genome shotgun (WGS) entry which is preliminary data.</text>
</comment>
<keyword evidence="7 8" id="KW-0472">Membrane</keyword>
<keyword evidence="2" id="KW-0813">Transport</keyword>
<dbReference type="InterPro" id="IPR039421">
    <property type="entry name" value="Type_1_exporter"/>
</dbReference>
<keyword evidence="12" id="KW-1185">Reference proteome</keyword>
<protein>
    <submittedName>
        <fullName evidence="11">Putative ABC transporter</fullName>
    </submittedName>
</protein>
<dbReference type="Proteomes" id="UP000027238">
    <property type="component" value="Unassembled WGS sequence"/>
</dbReference>
<dbReference type="PROSITE" id="PS00211">
    <property type="entry name" value="ABC_TRANSPORTER_1"/>
    <property type="match status" value="1"/>
</dbReference>
<dbReference type="InterPro" id="IPR036640">
    <property type="entry name" value="ABC1_TM_sf"/>
</dbReference>
<dbReference type="InterPro" id="IPR017871">
    <property type="entry name" value="ABC_transporter-like_CS"/>
</dbReference>
<feature type="domain" description="ABC transporter" evidence="9">
    <location>
        <begin position="1106"/>
        <end position="1358"/>
    </location>
</feature>